<reference evidence="3 4" key="1">
    <citation type="submission" date="2020-07" db="EMBL/GenBank/DDBJ databases">
        <title>Sequencing the genomes of 1000 actinobacteria strains.</title>
        <authorList>
            <person name="Klenk H.-P."/>
        </authorList>
    </citation>
    <scope>NUCLEOTIDE SEQUENCE [LARGE SCALE GENOMIC DNA]</scope>
    <source>
        <strain evidence="3 4">CXB654</strain>
    </source>
</reference>
<dbReference type="RefSeq" id="WP_179645902.1">
    <property type="nucleotide sequence ID" value="NZ_BAAAYY010000014.1"/>
</dbReference>
<feature type="compositionally biased region" description="Low complexity" evidence="1">
    <location>
        <begin position="97"/>
        <end position="117"/>
    </location>
</feature>
<feature type="compositionally biased region" description="Low complexity" evidence="1">
    <location>
        <begin position="126"/>
        <end position="163"/>
    </location>
</feature>
<keyword evidence="4" id="KW-1185">Reference proteome</keyword>
<feature type="compositionally biased region" description="Pro residues" evidence="1">
    <location>
        <begin position="217"/>
        <end position="227"/>
    </location>
</feature>
<dbReference type="EMBL" id="JACCCC010000001">
    <property type="protein sequence ID" value="NYE50420.1"/>
    <property type="molecule type" value="Genomic_DNA"/>
</dbReference>
<evidence type="ECO:0000313" key="4">
    <source>
        <dbReference type="Proteomes" id="UP000589036"/>
    </source>
</evidence>
<feature type="region of interest" description="Disordered" evidence="1">
    <location>
        <begin position="87"/>
        <end position="237"/>
    </location>
</feature>
<organism evidence="3 4">
    <name type="scientific">Spinactinospora alkalitolerans</name>
    <dbReference type="NCBI Taxonomy" id="687207"/>
    <lineage>
        <taxon>Bacteria</taxon>
        <taxon>Bacillati</taxon>
        <taxon>Actinomycetota</taxon>
        <taxon>Actinomycetes</taxon>
        <taxon>Streptosporangiales</taxon>
        <taxon>Nocardiopsidaceae</taxon>
        <taxon>Spinactinospora</taxon>
    </lineage>
</organism>
<feature type="region of interest" description="Disordered" evidence="1">
    <location>
        <begin position="1"/>
        <end position="21"/>
    </location>
</feature>
<dbReference type="AlphaFoldDB" id="A0A852U905"/>
<gene>
    <name evidence="3" type="ORF">HDA32_005540</name>
</gene>
<protein>
    <submittedName>
        <fullName evidence="3">Uncharacterized protein</fullName>
    </submittedName>
</protein>
<dbReference type="Proteomes" id="UP000589036">
    <property type="component" value="Unassembled WGS sequence"/>
</dbReference>
<feature type="transmembrane region" description="Helical" evidence="2">
    <location>
        <begin position="42"/>
        <end position="62"/>
    </location>
</feature>
<feature type="compositionally biased region" description="Low complexity" evidence="1">
    <location>
        <begin position="206"/>
        <end position="216"/>
    </location>
</feature>
<accession>A0A852U905</accession>
<keyword evidence="2" id="KW-0472">Membrane</keyword>
<name>A0A852U905_9ACTN</name>
<feature type="compositionally biased region" description="Low complexity" evidence="1">
    <location>
        <begin position="12"/>
        <end position="21"/>
    </location>
</feature>
<evidence type="ECO:0000313" key="3">
    <source>
        <dbReference type="EMBL" id="NYE50420.1"/>
    </source>
</evidence>
<proteinExistence type="predicted"/>
<keyword evidence="2" id="KW-0812">Transmembrane</keyword>
<keyword evidence="2" id="KW-1133">Transmembrane helix</keyword>
<evidence type="ECO:0000256" key="1">
    <source>
        <dbReference type="SAM" id="MobiDB-lite"/>
    </source>
</evidence>
<comment type="caution">
    <text evidence="3">The sequence shown here is derived from an EMBL/GenBank/DDBJ whole genome shotgun (WGS) entry which is preliminary data.</text>
</comment>
<evidence type="ECO:0000256" key="2">
    <source>
        <dbReference type="SAM" id="Phobius"/>
    </source>
</evidence>
<sequence length="237" mass="22241">MSDTTHPGRPLADGSGTTTATAGRAPVFVDATGRRRRLALRLAYGAAGCCVVIVVGIGVLLGSGTVPHGLLSLPFAPQNAVDRLISGLPPGLLDTEPSSGSPSSADSPGSPGSSGAPAPSPDDRAGAAPDPARVPEAATGSGDGADPAAPAEQAGAEPGAPAGEAPPPAADGGEAPAPPAGGGGDSGGADPAPGDRTDAEPPAPGTSEPPATQEPSPQEPAPSPSPGPVDASPGTAG</sequence>